<organism evidence="1 2">
    <name type="scientific">Cichorium intybus</name>
    <name type="common">Chicory</name>
    <dbReference type="NCBI Taxonomy" id="13427"/>
    <lineage>
        <taxon>Eukaryota</taxon>
        <taxon>Viridiplantae</taxon>
        <taxon>Streptophyta</taxon>
        <taxon>Embryophyta</taxon>
        <taxon>Tracheophyta</taxon>
        <taxon>Spermatophyta</taxon>
        <taxon>Magnoliopsida</taxon>
        <taxon>eudicotyledons</taxon>
        <taxon>Gunneridae</taxon>
        <taxon>Pentapetalae</taxon>
        <taxon>asterids</taxon>
        <taxon>campanulids</taxon>
        <taxon>Asterales</taxon>
        <taxon>Asteraceae</taxon>
        <taxon>Cichorioideae</taxon>
        <taxon>Cichorieae</taxon>
        <taxon>Cichoriinae</taxon>
        <taxon>Cichorium</taxon>
    </lineage>
</organism>
<protein>
    <submittedName>
        <fullName evidence="1">Uncharacterized protein</fullName>
    </submittedName>
</protein>
<evidence type="ECO:0000313" key="1">
    <source>
        <dbReference type="EMBL" id="KAI3790390.1"/>
    </source>
</evidence>
<dbReference type="Proteomes" id="UP001055811">
    <property type="component" value="Linkage Group LG01"/>
</dbReference>
<evidence type="ECO:0000313" key="2">
    <source>
        <dbReference type="Proteomes" id="UP001055811"/>
    </source>
</evidence>
<name>A0ACB9H4V8_CICIN</name>
<keyword evidence="2" id="KW-1185">Reference proteome</keyword>
<accession>A0ACB9H4V8</accession>
<comment type="caution">
    <text evidence="1">The sequence shown here is derived from an EMBL/GenBank/DDBJ whole genome shotgun (WGS) entry which is preliminary data.</text>
</comment>
<gene>
    <name evidence="1" type="ORF">L2E82_03391</name>
</gene>
<proteinExistence type="predicted"/>
<reference evidence="2" key="1">
    <citation type="journal article" date="2022" name="Mol. Ecol. Resour.">
        <title>The genomes of chicory, endive, great burdock and yacon provide insights into Asteraceae palaeo-polyploidization history and plant inulin production.</title>
        <authorList>
            <person name="Fan W."/>
            <person name="Wang S."/>
            <person name="Wang H."/>
            <person name="Wang A."/>
            <person name="Jiang F."/>
            <person name="Liu H."/>
            <person name="Zhao H."/>
            <person name="Xu D."/>
            <person name="Zhang Y."/>
        </authorList>
    </citation>
    <scope>NUCLEOTIDE SEQUENCE [LARGE SCALE GENOMIC DNA]</scope>
    <source>
        <strain evidence="2">cv. Punajuju</strain>
    </source>
</reference>
<sequence>MEFRYNNAYSTPFTSSSSYINFSDRAPEERSWVGRSVGGGRWPESFRELEKRRIREEIIAEGMERKRVLEAVVRRELTMEREMMPMHSHLGFASSFMPGPPYNHHNRFQPGVLHDEFGGVEVVPFQRLPQSPIISEITTSRPKVDEKRVIGLGKPKVPTISGSKRKPSSQAPGGATTDEWSCALCKVSVTSERDLHDHLAGKKHQAKAAGLRGNHAGKTEKCVNKEEPKSVQMDSREDKMPKGEGSRKKFRFWCKLCRVGASDKKVMSKHKKGKKHLKNLLKNSR</sequence>
<reference evidence="1 2" key="2">
    <citation type="journal article" date="2022" name="Mol. Ecol. Resour.">
        <title>The genomes of chicory, endive, great burdock and yacon provide insights into Asteraceae paleo-polyploidization history and plant inulin production.</title>
        <authorList>
            <person name="Fan W."/>
            <person name="Wang S."/>
            <person name="Wang H."/>
            <person name="Wang A."/>
            <person name="Jiang F."/>
            <person name="Liu H."/>
            <person name="Zhao H."/>
            <person name="Xu D."/>
            <person name="Zhang Y."/>
        </authorList>
    </citation>
    <scope>NUCLEOTIDE SEQUENCE [LARGE SCALE GENOMIC DNA]</scope>
    <source>
        <strain evidence="2">cv. Punajuju</strain>
        <tissue evidence="1">Leaves</tissue>
    </source>
</reference>
<dbReference type="EMBL" id="CM042009">
    <property type="protein sequence ID" value="KAI3790390.1"/>
    <property type="molecule type" value="Genomic_DNA"/>
</dbReference>